<comment type="caution">
    <text evidence="2">The sequence shown here is derived from an EMBL/GenBank/DDBJ whole genome shotgun (WGS) entry which is preliminary data.</text>
</comment>
<name>A0A9J6DNG8_RHIMP</name>
<dbReference type="Proteomes" id="UP000821866">
    <property type="component" value="Chromosome 6"/>
</dbReference>
<evidence type="ECO:0000256" key="1">
    <source>
        <dbReference type="SAM" id="MobiDB-lite"/>
    </source>
</evidence>
<feature type="compositionally biased region" description="Polar residues" evidence="1">
    <location>
        <begin position="18"/>
        <end position="28"/>
    </location>
</feature>
<keyword evidence="3" id="KW-1185">Reference proteome</keyword>
<gene>
    <name evidence="2" type="ORF">HPB51_014697</name>
</gene>
<accession>A0A9J6DNG8</accession>
<reference evidence="2" key="2">
    <citation type="submission" date="2021-09" db="EMBL/GenBank/DDBJ databases">
        <authorList>
            <person name="Jia N."/>
            <person name="Wang J."/>
            <person name="Shi W."/>
            <person name="Du L."/>
            <person name="Sun Y."/>
            <person name="Zhan W."/>
            <person name="Jiang J."/>
            <person name="Wang Q."/>
            <person name="Zhang B."/>
            <person name="Ji P."/>
            <person name="Sakyi L.B."/>
            <person name="Cui X."/>
            <person name="Yuan T."/>
            <person name="Jiang B."/>
            <person name="Yang W."/>
            <person name="Lam T.T.-Y."/>
            <person name="Chang Q."/>
            <person name="Ding S."/>
            <person name="Wang X."/>
            <person name="Zhu J."/>
            <person name="Ruan X."/>
            <person name="Zhao L."/>
            <person name="Wei J."/>
            <person name="Que T."/>
            <person name="Du C."/>
            <person name="Cheng J."/>
            <person name="Dai P."/>
            <person name="Han X."/>
            <person name="Huang E."/>
            <person name="Gao Y."/>
            <person name="Liu J."/>
            <person name="Shao H."/>
            <person name="Ye R."/>
            <person name="Li L."/>
            <person name="Wei W."/>
            <person name="Wang X."/>
            <person name="Wang C."/>
            <person name="Huo Q."/>
            <person name="Li W."/>
            <person name="Guo W."/>
            <person name="Chen H."/>
            <person name="Chen S."/>
            <person name="Zhou L."/>
            <person name="Zhou L."/>
            <person name="Ni X."/>
            <person name="Tian J."/>
            <person name="Zhou Y."/>
            <person name="Sheng Y."/>
            <person name="Liu T."/>
            <person name="Pan Y."/>
            <person name="Xia L."/>
            <person name="Li J."/>
            <person name="Zhao F."/>
            <person name="Cao W."/>
        </authorList>
    </citation>
    <scope>NUCLEOTIDE SEQUENCE</scope>
    <source>
        <strain evidence="2">Rmic-2018</strain>
        <tissue evidence="2">Larvae</tissue>
    </source>
</reference>
<evidence type="ECO:0000313" key="2">
    <source>
        <dbReference type="EMBL" id="KAH8023448.1"/>
    </source>
</evidence>
<dbReference type="EMBL" id="JABSTU010000008">
    <property type="protein sequence ID" value="KAH8023448.1"/>
    <property type="molecule type" value="Genomic_DNA"/>
</dbReference>
<feature type="region of interest" description="Disordered" evidence="1">
    <location>
        <begin position="104"/>
        <end position="156"/>
    </location>
</feature>
<evidence type="ECO:0000313" key="3">
    <source>
        <dbReference type="Proteomes" id="UP000821866"/>
    </source>
</evidence>
<feature type="compositionally biased region" description="Basic and acidic residues" evidence="1">
    <location>
        <begin position="104"/>
        <end position="118"/>
    </location>
</feature>
<organism evidence="2 3">
    <name type="scientific">Rhipicephalus microplus</name>
    <name type="common">Cattle tick</name>
    <name type="synonym">Boophilus microplus</name>
    <dbReference type="NCBI Taxonomy" id="6941"/>
    <lineage>
        <taxon>Eukaryota</taxon>
        <taxon>Metazoa</taxon>
        <taxon>Ecdysozoa</taxon>
        <taxon>Arthropoda</taxon>
        <taxon>Chelicerata</taxon>
        <taxon>Arachnida</taxon>
        <taxon>Acari</taxon>
        <taxon>Parasitiformes</taxon>
        <taxon>Ixodida</taxon>
        <taxon>Ixodoidea</taxon>
        <taxon>Ixodidae</taxon>
        <taxon>Rhipicephalinae</taxon>
        <taxon>Rhipicephalus</taxon>
        <taxon>Boophilus</taxon>
    </lineage>
</organism>
<dbReference type="AlphaFoldDB" id="A0A9J6DNG8"/>
<protein>
    <submittedName>
        <fullName evidence="2">Uncharacterized protein</fullName>
    </submittedName>
</protein>
<reference evidence="2" key="1">
    <citation type="journal article" date="2020" name="Cell">
        <title>Large-Scale Comparative Analyses of Tick Genomes Elucidate Their Genetic Diversity and Vector Capacities.</title>
        <authorList>
            <consortium name="Tick Genome and Microbiome Consortium (TIGMIC)"/>
            <person name="Jia N."/>
            <person name="Wang J."/>
            <person name="Shi W."/>
            <person name="Du L."/>
            <person name="Sun Y."/>
            <person name="Zhan W."/>
            <person name="Jiang J.F."/>
            <person name="Wang Q."/>
            <person name="Zhang B."/>
            <person name="Ji P."/>
            <person name="Bell-Sakyi L."/>
            <person name="Cui X.M."/>
            <person name="Yuan T.T."/>
            <person name="Jiang B.G."/>
            <person name="Yang W.F."/>
            <person name="Lam T.T."/>
            <person name="Chang Q.C."/>
            <person name="Ding S.J."/>
            <person name="Wang X.J."/>
            <person name="Zhu J.G."/>
            <person name="Ruan X.D."/>
            <person name="Zhao L."/>
            <person name="Wei J.T."/>
            <person name="Ye R.Z."/>
            <person name="Que T.C."/>
            <person name="Du C.H."/>
            <person name="Zhou Y.H."/>
            <person name="Cheng J.X."/>
            <person name="Dai P.F."/>
            <person name="Guo W.B."/>
            <person name="Han X.H."/>
            <person name="Huang E.J."/>
            <person name="Li L.F."/>
            <person name="Wei W."/>
            <person name="Gao Y.C."/>
            <person name="Liu J.Z."/>
            <person name="Shao H.Z."/>
            <person name="Wang X."/>
            <person name="Wang C.C."/>
            <person name="Yang T.C."/>
            <person name="Huo Q.B."/>
            <person name="Li W."/>
            <person name="Chen H.Y."/>
            <person name="Chen S.E."/>
            <person name="Zhou L.G."/>
            <person name="Ni X.B."/>
            <person name="Tian J.H."/>
            <person name="Sheng Y."/>
            <person name="Liu T."/>
            <person name="Pan Y.S."/>
            <person name="Xia L.Y."/>
            <person name="Li J."/>
            <person name="Zhao F."/>
            <person name="Cao W.C."/>
        </authorList>
    </citation>
    <scope>NUCLEOTIDE SEQUENCE</scope>
    <source>
        <strain evidence="2">Rmic-2018</strain>
    </source>
</reference>
<proteinExistence type="predicted"/>
<feature type="region of interest" description="Disordered" evidence="1">
    <location>
        <begin position="1"/>
        <end position="50"/>
    </location>
</feature>
<sequence length="252" mass="27920">MVSTRPNKIHLALDLPRRTNSPSLSGNKGTYRRDGTTETPPPQLPPVDQTPTMCCLRAAILRLRCSVRRSPSRRTTLALEMSMERSCSRSRVVKCVRRGRTAPLHERRRASDGAHSRVLEVGGTSRSEEDGRHLSRGRRRTAQCNEGKSDEENETYCDENRERGHLEIDVSSHGQESVKNRRSIQGFYKAMAQSCILRLSAAAEISCAGPKHYRTCTDNAVMESNGARQAMPDALPQGAATVPLPAALELRS</sequence>